<dbReference type="Proteomes" id="UP001601059">
    <property type="component" value="Unassembled WGS sequence"/>
</dbReference>
<organism evidence="2 3">
    <name type="scientific">Cytobacillus spartinae</name>
    <dbReference type="NCBI Taxonomy" id="3299023"/>
    <lineage>
        <taxon>Bacteria</taxon>
        <taxon>Bacillati</taxon>
        <taxon>Bacillota</taxon>
        <taxon>Bacilli</taxon>
        <taxon>Bacillales</taxon>
        <taxon>Bacillaceae</taxon>
        <taxon>Cytobacillus</taxon>
    </lineage>
</organism>
<evidence type="ECO:0000313" key="2">
    <source>
        <dbReference type="EMBL" id="MFE8699537.1"/>
    </source>
</evidence>
<reference evidence="2 3" key="1">
    <citation type="submission" date="2024-08" db="EMBL/GenBank/DDBJ databases">
        <title>Two novel Cytobacillus novel species.</title>
        <authorList>
            <person name="Liu G."/>
        </authorList>
    </citation>
    <scope>NUCLEOTIDE SEQUENCE [LARGE SCALE GENOMIC DNA]</scope>
    <source>
        <strain evidence="2 3">FJAT-54145</strain>
    </source>
</reference>
<dbReference type="RefSeq" id="WP_389357816.1">
    <property type="nucleotide sequence ID" value="NZ_JBIACK010000001.1"/>
</dbReference>
<evidence type="ECO:0000256" key="1">
    <source>
        <dbReference type="SAM" id="SignalP"/>
    </source>
</evidence>
<evidence type="ECO:0008006" key="4">
    <source>
        <dbReference type="Google" id="ProtNLM"/>
    </source>
</evidence>
<dbReference type="PROSITE" id="PS51257">
    <property type="entry name" value="PROKAR_LIPOPROTEIN"/>
    <property type="match status" value="1"/>
</dbReference>
<dbReference type="EMBL" id="JBIACK010000001">
    <property type="protein sequence ID" value="MFE8699537.1"/>
    <property type="molecule type" value="Genomic_DNA"/>
</dbReference>
<feature type="signal peptide" evidence="1">
    <location>
        <begin position="1"/>
        <end position="24"/>
    </location>
</feature>
<keyword evidence="1" id="KW-0732">Signal</keyword>
<accession>A0ABW6K5U7</accession>
<sequence length="171" mass="19981">MRLLNSFLFCVLCSFLLISCNTVPQEKLYSMPEEMPESFGFHVKYGIGMKNEINTYEGAVVKDLIAKGTHKTTDIVFTEEEMKNIYEMVRQTEPFSPKYLAQSNSCNQTPYNEFYIEITVENHTTNFHFSEEYCELTDDGKKFKSLIYKIHDLLQEKEEYKQLPQAEGGYD</sequence>
<name>A0ABW6K5U7_9BACI</name>
<gene>
    <name evidence="2" type="ORF">ACFYKX_02745</name>
</gene>
<proteinExistence type="predicted"/>
<keyword evidence="3" id="KW-1185">Reference proteome</keyword>
<evidence type="ECO:0000313" key="3">
    <source>
        <dbReference type="Proteomes" id="UP001601059"/>
    </source>
</evidence>
<comment type="caution">
    <text evidence="2">The sequence shown here is derived from an EMBL/GenBank/DDBJ whole genome shotgun (WGS) entry which is preliminary data.</text>
</comment>
<protein>
    <recommendedName>
        <fullName evidence="4">Lipoprotein</fullName>
    </recommendedName>
</protein>
<feature type="chain" id="PRO_5046991898" description="Lipoprotein" evidence="1">
    <location>
        <begin position="25"/>
        <end position="171"/>
    </location>
</feature>